<evidence type="ECO:0000313" key="2">
    <source>
        <dbReference type="Proteomes" id="UP000463337"/>
    </source>
</evidence>
<name>A0A7K0GPN9_PARDI</name>
<dbReference type="Proteomes" id="UP000463337">
    <property type="component" value="Unassembled WGS sequence"/>
</dbReference>
<dbReference type="AlphaFoldDB" id="A0A7K0GPN9"/>
<accession>A0A7K0GPN9</accession>
<dbReference type="EMBL" id="WKLT01000202">
    <property type="protein sequence ID" value="MRY60850.1"/>
    <property type="molecule type" value="Genomic_DNA"/>
</dbReference>
<gene>
    <name evidence="1" type="ORF">GKD59_23860</name>
</gene>
<evidence type="ECO:0000313" key="1">
    <source>
        <dbReference type="EMBL" id="MRY60850.1"/>
    </source>
</evidence>
<sequence>MVKDLIDMFYKNSKWEKGQRALIFFASREMCTRFTEYAKDAYPDLDVKRNIQGDKYDEFVKADIGVSTPGKSGTAVDIPGLVLTIVTVCLSKEDKNLQILGRTRKVRDWDLSPKAIFLHCQQLVKHLVYLKRRQKMFRNKVQSFKILNSKFIIK</sequence>
<comment type="caution">
    <text evidence="1">The sequence shown here is derived from an EMBL/GenBank/DDBJ whole genome shotgun (WGS) entry which is preliminary data.</text>
</comment>
<protein>
    <submittedName>
        <fullName evidence="1">Uncharacterized protein</fullName>
    </submittedName>
</protein>
<proteinExistence type="predicted"/>
<organism evidence="1 2">
    <name type="scientific">Parabacteroides distasonis</name>
    <dbReference type="NCBI Taxonomy" id="823"/>
    <lineage>
        <taxon>Bacteria</taxon>
        <taxon>Pseudomonadati</taxon>
        <taxon>Bacteroidota</taxon>
        <taxon>Bacteroidia</taxon>
        <taxon>Bacteroidales</taxon>
        <taxon>Tannerellaceae</taxon>
        <taxon>Parabacteroides</taxon>
    </lineage>
</organism>
<reference evidence="1 2" key="1">
    <citation type="journal article" date="2019" name="Nat. Med.">
        <title>A library of human gut bacterial isolates paired with longitudinal multiomics data enables mechanistic microbiome research.</title>
        <authorList>
            <person name="Poyet M."/>
            <person name="Groussin M."/>
            <person name="Gibbons S.M."/>
            <person name="Avila-Pacheco J."/>
            <person name="Jiang X."/>
            <person name="Kearney S.M."/>
            <person name="Perrotta A.R."/>
            <person name="Berdy B."/>
            <person name="Zhao S."/>
            <person name="Lieberman T.D."/>
            <person name="Swanson P.K."/>
            <person name="Smith M."/>
            <person name="Roesemann S."/>
            <person name="Alexander J.E."/>
            <person name="Rich S.A."/>
            <person name="Livny J."/>
            <person name="Vlamakis H."/>
            <person name="Clish C."/>
            <person name="Bullock K."/>
            <person name="Deik A."/>
            <person name="Scott J."/>
            <person name="Pierce K.A."/>
            <person name="Xavier R.J."/>
            <person name="Alm E.J."/>
        </authorList>
    </citation>
    <scope>NUCLEOTIDE SEQUENCE [LARGE SCALE GENOMIC DNA]</scope>
    <source>
        <strain evidence="1 2">BIOML-A41</strain>
    </source>
</reference>